<keyword evidence="1" id="KW-0472">Membrane</keyword>
<reference evidence="2 3" key="1">
    <citation type="submission" date="2023-12" db="EMBL/GenBank/DDBJ databases">
        <title>Description of Novel Strain Fulvimarina sp. 2208YS6-2-32 isolated from Uroteuthis (Photololigo) edulis.</title>
        <authorList>
            <person name="Park J.-S."/>
        </authorList>
    </citation>
    <scope>NUCLEOTIDE SEQUENCE [LARGE SCALE GENOMIC DNA]</scope>
    <source>
        <strain evidence="2 3">2208YS6-2-32</strain>
    </source>
</reference>
<keyword evidence="1" id="KW-0812">Transmembrane</keyword>
<dbReference type="RefSeq" id="WP_322186583.1">
    <property type="nucleotide sequence ID" value="NZ_JAXLPB010000002.1"/>
</dbReference>
<sequence length="82" mass="9074">MADESRHLRTREDWRFLGEAIAFVAAAIGFCAGTLDAYVAKSWTVYMYATGAAGNAIAFAIWVAPIVWSSWKKLSAWITKQS</sequence>
<proteinExistence type="predicted"/>
<dbReference type="EMBL" id="JAXLPB010000002">
    <property type="protein sequence ID" value="MDY8109128.1"/>
    <property type="molecule type" value="Genomic_DNA"/>
</dbReference>
<keyword evidence="1" id="KW-1133">Transmembrane helix</keyword>
<evidence type="ECO:0000313" key="2">
    <source>
        <dbReference type="EMBL" id="MDY8109128.1"/>
    </source>
</evidence>
<comment type="caution">
    <text evidence="2">The sequence shown here is derived from an EMBL/GenBank/DDBJ whole genome shotgun (WGS) entry which is preliminary data.</text>
</comment>
<gene>
    <name evidence="2" type="ORF">U0C82_08215</name>
</gene>
<accession>A0ABU5I2C7</accession>
<name>A0ABU5I2C7_9HYPH</name>
<evidence type="ECO:0000313" key="3">
    <source>
        <dbReference type="Proteomes" id="UP001294412"/>
    </source>
</evidence>
<protein>
    <submittedName>
        <fullName evidence="2">Uncharacterized protein</fullName>
    </submittedName>
</protein>
<dbReference type="Proteomes" id="UP001294412">
    <property type="component" value="Unassembled WGS sequence"/>
</dbReference>
<organism evidence="2 3">
    <name type="scientific">Fulvimarina uroteuthidis</name>
    <dbReference type="NCBI Taxonomy" id="3098149"/>
    <lineage>
        <taxon>Bacteria</taxon>
        <taxon>Pseudomonadati</taxon>
        <taxon>Pseudomonadota</taxon>
        <taxon>Alphaproteobacteria</taxon>
        <taxon>Hyphomicrobiales</taxon>
        <taxon>Aurantimonadaceae</taxon>
        <taxon>Fulvimarina</taxon>
    </lineage>
</organism>
<feature type="transmembrane region" description="Helical" evidence="1">
    <location>
        <begin position="45"/>
        <end position="68"/>
    </location>
</feature>
<evidence type="ECO:0000256" key="1">
    <source>
        <dbReference type="SAM" id="Phobius"/>
    </source>
</evidence>
<feature type="transmembrane region" description="Helical" evidence="1">
    <location>
        <begin position="20"/>
        <end position="39"/>
    </location>
</feature>
<keyword evidence="3" id="KW-1185">Reference proteome</keyword>